<dbReference type="InterPro" id="IPR036291">
    <property type="entry name" value="NAD(P)-bd_dom_sf"/>
</dbReference>
<dbReference type="EMBL" id="AP017369">
    <property type="protein sequence ID" value="BAU96410.1"/>
    <property type="molecule type" value="Genomic_DNA"/>
</dbReference>
<dbReference type="Pfam" id="PF03807">
    <property type="entry name" value="F420_oxidored"/>
    <property type="match status" value="1"/>
</dbReference>
<evidence type="ECO:0000259" key="2">
    <source>
        <dbReference type="Pfam" id="PF03807"/>
    </source>
</evidence>
<keyword evidence="1" id="KW-0560">Oxidoreductase</keyword>
<dbReference type="AlphaFoldDB" id="A0A160PUV2"/>
<dbReference type="Gene3D" id="3.40.50.720">
    <property type="entry name" value="NAD(P)-binding Rossmann-like Domain"/>
    <property type="match status" value="1"/>
</dbReference>
<dbReference type="KEGG" id="csur:N24_2148"/>
<dbReference type="GO" id="GO:0016491">
    <property type="term" value="F:oxidoreductase activity"/>
    <property type="evidence" value="ECO:0007669"/>
    <property type="project" value="UniProtKB-KW"/>
</dbReference>
<dbReference type="PANTHER" id="PTHR14239">
    <property type="entry name" value="DUDULIN-RELATED"/>
    <property type="match status" value="1"/>
</dbReference>
<dbReference type="SUPFAM" id="SSF51735">
    <property type="entry name" value="NAD(P)-binding Rossmann-fold domains"/>
    <property type="match status" value="1"/>
</dbReference>
<protein>
    <submittedName>
        <fullName evidence="3">Coenzyme F420-dependent NADP oxidoreductase</fullName>
    </submittedName>
</protein>
<proteinExistence type="predicted"/>
<evidence type="ECO:0000313" key="3">
    <source>
        <dbReference type="EMBL" id="BAU96410.1"/>
    </source>
</evidence>
<sequence length="257" mass="27168">MTTVGIIGSGNIGGALARMAVAAGYDVIVSNSRGPESLTDQVASLGKRARAATPEEAAREGDLVVAAVGFRHHTELPVEALAGKTVIDTMNYFPEFDGVYPELDAREITSSELVQKHLSQSHVVKVLNNLDSIRLETAAQPAGSPARSALSISANDKAAQAEAAAFTHAIGYDTVENGTLADSWRHEAGTPVNVLPYIEPATKKISEEEFWSTWLNQASPVTVPADCVRDLLNQANRTGRVGGASADWLQLIPGEPA</sequence>
<dbReference type="InterPro" id="IPR051267">
    <property type="entry name" value="STEAP_metalloreductase"/>
</dbReference>
<dbReference type="RefSeq" id="WP_096456864.1">
    <property type="nucleotide sequence ID" value="NZ_AP017369.1"/>
</dbReference>
<dbReference type="InterPro" id="IPR028939">
    <property type="entry name" value="P5C_Rdtase_cat_N"/>
</dbReference>
<organism evidence="3 4">
    <name type="scientific">Corynebacterium suranareeae</name>
    <dbReference type="NCBI Taxonomy" id="2506452"/>
    <lineage>
        <taxon>Bacteria</taxon>
        <taxon>Bacillati</taxon>
        <taxon>Actinomycetota</taxon>
        <taxon>Actinomycetes</taxon>
        <taxon>Mycobacteriales</taxon>
        <taxon>Corynebacteriaceae</taxon>
        <taxon>Corynebacterium</taxon>
    </lineage>
</organism>
<evidence type="ECO:0000256" key="1">
    <source>
        <dbReference type="ARBA" id="ARBA00023002"/>
    </source>
</evidence>
<evidence type="ECO:0000313" key="4">
    <source>
        <dbReference type="Proteomes" id="UP000218244"/>
    </source>
</evidence>
<dbReference type="Proteomes" id="UP000218244">
    <property type="component" value="Chromosome"/>
</dbReference>
<feature type="domain" description="Pyrroline-5-carboxylate reductase catalytic N-terminal" evidence="2">
    <location>
        <begin position="3"/>
        <end position="92"/>
    </location>
</feature>
<name>A0A160PUV2_9CORY</name>
<accession>A0A160PUV2</accession>
<reference evidence="3 4" key="1">
    <citation type="submission" date="2016-02" db="EMBL/GenBank/DDBJ databases">
        <title>Corynebacterium glutamicum N24 whole genome sequencing project.</title>
        <authorList>
            <person name="Matsutani M."/>
            <person name="Nangtapong N."/>
            <person name="Yakushi T."/>
            <person name="Matsushita K."/>
        </authorList>
    </citation>
    <scope>NUCLEOTIDE SEQUENCE [LARGE SCALE GENOMIC DNA]</scope>
    <source>
        <strain evidence="3 4">N24</strain>
    </source>
</reference>
<keyword evidence="4" id="KW-1185">Reference proteome</keyword>
<gene>
    <name evidence="3" type="ORF">N24_2148</name>
</gene>